<comment type="caution">
    <text evidence="2">The sequence shown here is derived from an EMBL/GenBank/DDBJ whole genome shotgun (WGS) entry which is preliminary data.</text>
</comment>
<dbReference type="RefSeq" id="WP_390295676.1">
    <property type="nucleotide sequence ID" value="NZ_JBHUNE010000007.1"/>
</dbReference>
<sequence>MGAATSFQAHHAGKPDQMSPTRAAVPKELSRLTSERDHLDDERMKLLQAHYAGAVPIDLLKQEQDRIADQIGDIQHRIEALHDEYASARANLDDSLGLLANIVKVYERADDANRRLCNQAFFHRIFVEEEGDVRVEYERPFGSLCDTEEQMNALNWAAEAKKKREVQTGQRVVTLVEGLNLSHMG</sequence>
<evidence type="ECO:0000256" key="1">
    <source>
        <dbReference type="SAM" id="MobiDB-lite"/>
    </source>
</evidence>
<name>A0ABW5V218_9MICO</name>
<evidence type="ECO:0000313" key="3">
    <source>
        <dbReference type="Proteomes" id="UP001597492"/>
    </source>
</evidence>
<evidence type="ECO:0000313" key="2">
    <source>
        <dbReference type="EMBL" id="MFD2758665.1"/>
    </source>
</evidence>
<dbReference type="Proteomes" id="UP001597492">
    <property type="component" value="Unassembled WGS sequence"/>
</dbReference>
<keyword evidence="3" id="KW-1185">Reference proteome</keyword>
<reference evidence="3" key="1">
    <citation type="journal article" date="2019" name="Int. J. Syst. Evol. Microbiol.">
        <title>The Global Catalogue of Microorganisms (GCM) 10K type strain sequencing project: providing services to taxonomists for standard genome sequencing and annotation.</title>
        <authorList>
            <consortium name="The Broad Institute Genomics Platform"/>
            <consortium name="The Broad Institute Genome Sequencing Center for Infectious Disease"/>
            <person name="Wu L."/>
            <person name="Ma J."/>
        </authorList>
    </citation>
    <scope>NUCLEOTIDE SEQUENCE [LARGE SCALE GENOMIC DNA]</scope>
    <source>
        <strain evidence="3">TISTR 1514</strain>
    </source>
</reference>
<dbReference type="EMBL" id="JBHUNE010000007">
    <property type="protein sequence ID" value="MFD2758665.1"/>
    <property type="molecule type" value="Genomic_DNA"/>
</dbReference>
<protein>
    <submittedName>
        <fullName evidence="2">Uncharacterized protein</fullName>
    </submittedName>
</protein>
<feature type="region of interest" description="Disordered" evidence="1">
    <location>
        <begin position="1"/>
        <end position="28"/>
    </location>
</feature>
<gene>
    <name evidence="2" type="ORF">ACFSW7_09790</name>
</gene>
<accession>A0ABW5V218</accession>
<organism evidence="2 3">
    <name type="scientific">Gulosibacter faecalis</name>
    <dbReference type="NCBI Taxonomy" id="272240"/>
    <lineage>
        <taxon>Bacteria</taxon>
        <taxon>Bacillati</taxon>
        <taxon>Actinomycetota</taxon>
        <taxon>Actinomycetes</taxon>
        <taxon>Micrococcales</taxon>
        <taxon>Microbacteriaceae</taxon>
        <taxon>Gulosibacter</taxon>
    </lineage>
</organism>
<proteinExistence type="predicted"/>